<keyword evidence="3" id="KW-1185">Reference proteome</keyword>
<name>A0A250XAP0_9CHLO</name>
<dbReference type="SUPFAM" id="SSF52058">
    <property type="entry name" value="L domain-like"/>
    <property type="match status" value="1"/>
</dbReference>
<dbReference type="Gene3D" id="3.80.10.10">
    <property type="entry name" value="Ribonuclease Inhibitor"/>
    <property type="match status" value="1"/>
</dbReference>
<dbReference type="GO" id="GO:0005930">
    <property type="term" value="C:axoneme"/>
    <property type="evidence" value="ECO:0007669"/>
    <property type="project" value="UniProtKB-SubCell"/>
</dbReference>
<accession>A0A250XAP0</accession>
<gene>
    <name evidence="2" type="ORF">CEUSTIGMA_g7270.t1</name>
</gene>
<sequence length="811" mass="86997">MYPYVHPVLLSPIGIATAASVVITSQIVLNTDLDCWIFTAKVISWPWRFLRISVRHMKERSRLRRTADALHALRHDREYLLGLLPPNVSSQVLGLLDPVSLGALRQASRQAYLLVSTSVRRMVLGLPDLIRYSHIPLGAVYPNLEVLALRLPAQSASSLLANSELGTGGYYTPPALTLASWLPKQLKARRDTSVGLSSIQAVLATAVQSHLLSGLHKLRTLDLSACGPTCFSPSELSDLLQARMRSLDDAPETALQILMPTWAVSSPTTGSDFVRRWGQKVPEAERFCEALLRLTKGDCGAHVELLGSGLMIRRDSQLRNLCQLGTTLTQLYLLDSFTYRGTLSWGLLSGIKALKTLAVVPGSQESLTTLLQTLPRTPSLQSLMLSLQDQVMVGDIEMAVLARVPSLTSLEASRINVRFSIPGALKPLGNIKHLGADAIFIARRPLSDLFPGLEALSSGRCCRLEALRRPSVDTQGADAGGCYLTYTPSSGSLTASALMQAGPAGGAAVPAAGVGAGGAVAPAAGAVRPRGDWLNLGDICSCHHLKTLQLAGNSCGQVLEAWDGGLLQTDFLSHLRELHIWHVASYELLFKVAVELMPYLRQLGSAGLHHCGAPSGFRALGLSAAEPQSPLSIMGGMSCLKHLTIRAGDVRLVQQLSSCDLSRVQCIDVLEQPHLLPDDVSEIICKMREGCRRVSDDAVCSSSSNGQERSQGTPLKRINVRGCQNVHTWMGAQLQQLAALNIVHDRHEAEGGVLGAEAVCESHEFSNVMNGNVGDTLLNLGGPQKHCVKAAAVHVVVDSWSPAELLGPAAL</sequence>
<evidence type="ECO:0008006" key="4">
    <source>
        <dbReference type="Google" id="ProtNLM"/>
    </source>
</evidence>
<dbReference type="Proteomes" id="UP000232323">
    <property type="component" value="Unassembled WGS sequence"/>
</dbReference>
<dbReference type="EMBL" id="BEGY01000046">
    <property type="protein sequence ID" value="GAX79830.1"/>
    <property type="molecule type" value="Genomic_DNA"/>
</dbReference>
<dbReference type="OrthoDB" id="547845at2759"/>
<organism evidence="2 3">
    <name type="scientific">Chlamydomonas eustigma</name>
    <dbReference type="NCBI Taxonomy" id="1157962"/>
    <lineage>
        <taxon>Eukaryota</taxon>
        <taxon>Viridiplantae</taxon>
        <taxon>Chlorophyta</taxon>
        <taxon>core chlorophytes</taxon>
        <taxon>Chlorophyceae</taxon>
        <taxon>CS clade</taxon>
        <taxon>Chlamydomonadales</taxon>
        <taxon>Chlamydomonadaceae</taxon>
        <taxon>Chlamydomonas</taxon>
    </lineage>
</organism>
<proteinExistence type="predicted"/>
<evidence type="ECO:0000256" key="1">
    <source>
        <dbReference type="ARBA" id="ARBA00004430"/>
    </source>
</evidence>
<evidence type="ECO:0000313" key="2">
    <source>
        <dbReference type="EMBL" id="GAX79830.1"/>
    </source>
</evidence>
<reference evidence="2 3" key="1">
    <citation type="submission" date="2017-08" db="EMBL/GenBank/DDBJ databases">
        <title>Acidophilic green algal genome provides insights into adaptation to an acidic environment.</title>
        <authorList>
            <person name="Hirooka S."/>
            <person name="Hirose Y."/>
            <person name="Kanesaki Y."/>
            <person name="Higuchi S."/>
            <person name="Fujiwara T."/>
            <person name="Onuma R."/>
            <person name="Era A."/>
            <person name="Ohbayashi R."/>
            <person name="Uzuka A."/>
            <person name="Nozaki H."/>
            <person name="Yoshikawa H."/>
            <person name="Miyagishima S.Y."/>
        </authorList>
    </citation>
    <scope>NUCLEOTIDE SEQUENCE [LARGE SCALE GENOMIC DNA]</scope>
    <source>
        <strain evidence="2 3">NIES-2499</strain>
    </source>
</reference>
<comment type="caution">
    <text evidence="2">The sequence shown here is derived from an EMBL/GenBank/DDBJ whole genome shotgun (WGS) entry which is preliminary data.</text>
</comment>
<protein>
    <recommendedName>
        <fullName evidence="4">F-box domain-containing protein</fullName>
    </recommendedName>
</protein>
<evidence type="ECO:0000313" key="3">
    <source>
        <dbReference type="Proteomes" id="UP000232323"/>
    </source>
</evidence>
<comment type="subcellular location">
    <subcellularLocation>
        <location evidence="1">Cytoplasm</location>
        <location evidence="1">Cytoskeleton</location>
        <location evidence="1">Cilium axoneme</location>
    </subcellularLocation>
</comment>
<dbReference type="AlphaFoldDB" id="A0A250XAP0"/>
<dbReference type="InterPro" id="IPR032675">
    <property type="entry name" value="LRR_dom_sf"/>
</dbReference>